<dbReference type="RefSeq" id="WP_377253026.1">
    <property type="nucleotide sequence ID" value="NZ_JBHLUH010000039.1"/>
</dbReference>
<accession>A0ABV6M5H3</accession>
<keyword evidence="1" id="KW-0285">Flavoprotein</keyword>
<dbReference type="PROSITE" id="PS51387">
    <property type="entry name" value="FAD_PCMH"/>
    <property type="match status" value="1"/>
</dbReference>
<evidence type="ECO:0000256" key="1">
    <source>
        <dbReference type="ARBA" id="ARBA00022630"/>
    </source>
</evidence>
<name>A0ABV6M5H3_9ACTN</name>
<dbReference type="InterPro" id="IPR036683">
    <property type="entry name" value="CO_DH_flav_C_dom_sf"/>
</dbReference>
<dbReference type="SMART" id="SM01092">
    <property type="entry name" value="CO_deh_flav_C"/>
    <property type="match status" value="1"/>
</dbReference>
<dbReference type="InterPro" id="IPR036318">
    <property type="entry name" value="FAD-bd_PCMH-like_sf"/>
</dbReference>
<proteinExistence type="predicted"/>
<dbReference type="SUPFAM" id="SSF56176">
    <property type="entry name" value="FAD-binding/transporter-associated domain-like"/>
    <property type="match status" value="1"/>
</dbReference>
<dbReference type="PANTHER" id="PTHR42659">
    <property type="entry name" value="XANTHINE DEHYDROGENASE SUBUNIT C-RELATED"/>
    <property type="match status" value="1"/>
</dbReference>
<dbReference type="Gene3D" id="3.30.465.10">
    <property type="match status" value="1"/>
</dbReference>
<dbReference type="Pfam" id="PF00941">
    <property type="entry name" value="FAD_binding_5"/>
    <property type="match status" value="1"/>
</dbReference>
<dbReference type="SUPFAM" id="SSF55447">
    <property type="entry name" value="CO dehydrogenase flavoprotein C-terminal domain-like"/>
    <property type="match status" value="1"/>
</dbReference>
<dbReference type="InterPro" id="IPR016166">
    <property type="entry name" value="FAD-bd_PCMH"/>
</dbReference>
<sequence>MIPARFDYARPESVDEAVGLLGPGARVLAGGHSLIPALKLRQTTATTLVDVGRLAALRSVGLDGDVLVVGSGVTYAELAADPLVRRHCPVLARLGGRVADPQVRHRGTLAGALAHADPAGDAPAIALALGAELVVRSSAGSRVVPVDALFTGRRATSLRPGDLVTAVRVPPHGPAWYEKFTRVSHMWAIVGACVVHGPAGVRVSLANVAATPWRATGVEEALRAGASVTDAAGLAGDGTDPPDDVHGPADYRRHLAQVVTRRALERATGGAA</sequence>
<keyword evidence="2" id="KW-0274">FAD</keyword>
<dbReference type="Proteomes" id="UP001589867">
    <property type="component" value="Unassembled WGS sequence"/>
</dbReference>
<dbReference type="Gene3D" id="3.30.390.50">
    <property type="entry name" value="CO dehydrogenase flavoprotein, C-terminal domain"/>
    <property type="match status" value="1"/>
</dbReference>
<dbReference type="InterPro" id="IPR016169">
    <property type="entry name" value="FAD-bd_PCMH_sub2"/>
</dbReference>
<dbReference type="Pfam" id="PF03450">
    <property type="entry name" value="CO_deh_flav_C"/>
    <property type="match status" value="1"/>
</dbReference>
<organism evidence="5 6">
    <name type="scientific">Phytohabitans kaempferiae</name>
    <dbReference type="NCBI Taxonomy" id="1620943"/>
    <lineage>
        <taxon>Bacteria</taxon>
        <taxon>Bacillati</taxon>
        <taxon>Actinomycetota</taxon>
        <taxon>Actinomycetes</taxon>
        <taxon>Micromonosporales</taxon>
        <taxon>Micromonosporaceae</taxon>
    </lineage>
</organism>
<gene>
    <name evidence="5" type="ORF">ACFFIA_20010</name>
</gene>
<dbReference type="InterPro" id="IPR005107">
    <property type="entry name" value="CO_DH_flav_C"/>
</dbReference>
<evidence type="ECO:0000313" key="5">
    <source>
        <dbReference type="EMBL" id="MFC0529950.1"/>
    </source>
</evidence>
<protein>
    <submittedName>
        <fullName evidence="5">FAD binding domain-containing protein</fullName>
    </submittedName>
</protein>
<dbReference type="InterPro" id="IPR002346">
    <property type="entry name" value="Mopterin_DH_FAD-bd"/>
</dbReference>
<dbReference type="InterPro" id="IPR051312">
    <property type="entry name" value="Diverse_Substr_Oxidored"/>
</dbReference>
<keyword evidence="3" id="KW-0560">Oxidoreductase</keyword>
<dbReference type="EMBL" id="JBHLUH010000039">
    <property type="protein sequence ID" value="MFC0529950.1"/>
    <property type="molecule type" value="Genomic_DNA"/>
</dbReference>
<feature type="domain" description="FAD-binding PCMH-type" evidence="4">
    <location>
        <begin position="1"/>
        <end position="174"/>
    </location>
</feature>
<comment type="caution">
    <text evidence="5">The sequence shown here is derived from an EMBL/GenBank/DDBJ whole genome shotgun (WGS) entry which is preliminary data.</text>
</comment>
<evidence type="ECO:0000313" key="6">
    <source>
        <dbReference type="Proteomes" id="UP001589867"/>
    </source>
</evidence>
<evidence type="ECO:0000256" key="2">
    <source>
        <dbReference type="ARBA" id="ARBA00022827"/>
    </source>
</evidence>
<dbReference type="PANTHER" id="PTHR42659:SF2">
    <property type="entry name" value="XANTHINE DEHYDROGENASE SUBUNIT C-RELATED"/>
    <property type="match status" value="1"/>
</dbReference>
<evidence type="ECO:0000259" key="4">
    <source>
        <dbReference type="PROSITE" id="PS51387"/>
    </source>
</evidence>
<dbReference type="Gene3D" id="3.30.43.10">
    <property type="entry name" value="Uridine Diphospho-n-acetylenolpyruvylglucosamine Reductase, domain 2"/>
    <property type="match status" value="1"/>
</dbReference>
<reference evidence="5 6" key="1">
    <citation type="submission" date="2024-09" db="EMBL/GenBank/DDBJ databases">
        <authorList>
            <person name="Sun Q."/>
            <person name="Mori K."/>
        </authorList>
    </citation>
    <scope>NUCLEOTIDE SEQUENCE [LARGE SCALE GENOMIC DNA]</scope>
    <source>
        <strain evidence="5 6">TBRC 3947</strain>
    </source>
</reference>
<keyword evidence="6" id="KW-1185">Reference proteome</keyword>
<evidence type="ECO:0000256" key="3">
    <source>
        <dbReference type="ARBA" id="ARBA00023002"/>
    </source>
</evidence>
<dbReference type="InterPro" id="IPR016167">
    <property type="entry name" value="FAD-bd_PCMH_sub1"/>
</dbReference>